<dbReference type="Ensembl" id="ENSSRHT00000093718.1">
    <property type="protein sequence ID" value="ENSSRHP00000091254.1"/>
    <property type="gene ID" value="ENSSRHG00000045038.1"/>
</dbReference>
<accession>A0A673MNI3</accession>
<evidence type="ECO:0000313" key="2">
    <source>
        <dbReference type="Proteomes" id="UP000472270"/>
    </source>
</evidence>
<evidence type="ECO:0000313" key="1">
    <source>
        <dbReference type="Ensembl" id="ENSSRHP00000091254.1"/>
    </source>
</evidence>
<protein>
    <submittedName>
        <fullName evidence="1">Uncharacterized protein</fullName>
    </submittedName>
</protein>
<dbReference type="AlphaFoldDB" id="A0A673MNI3"/>
<name>A0A673MNI3_9TELE</name>
<reference evidence="1" key="1">
    <citation type="submission" date="2025-08" db="UniProtKB">
        <authorList>
            <consortium name="Ensembl"/>
        </authorList>
    </citation>
    <scope>IDENTIFICATION</scope>
</reference>
<organism evidence="1 2">
    <name type="scientific">Sinocyclocheilus rhinocerous</name>
    <dbReference type="NCBI Taxonomy" id="307959"/>
    <lineage>
        <taxon>Eukaryota</taxon>
        <taxon>Metazoa</taxon>
        <taxon>Chordata</taxon>
        <taxon>Craniata</taxon>
        <taxon>Vertebrata</taxon>
        <taxon>Euteleostomi</taxon>
        <taxon>Actinopterygii</taxon>
        <taxon>Neopterygii</taxon>
        <taxon>Teleostei</taxon>
        <taxon>Ostariophysi</taxon>
        <taxon>Cypriniformes</taxon>
        <taxon>Cyprinidae</taxon>
        <taxon>Cyprininae</taxon>
        <taxon>Sinocyclocheilus</taxon>
    </lineage>
</organism>
<proteinExistence type="predicted"/>
<keyword evidence="2" id="KW-1185">Reference proteome</keyword>
<dbReference type="Proteomes" id="UP000472270">
    <property type="component" value="Unassembled WGS sequence"/>
</dbReference>
<sequence>MPRPFSPTPTFGYICGPADQEMDDEQESQAVGLRRATLRSTPSSCCSEWEGSLWNGWGSVSESSVTSARTSIISSSDCSFINDANFARVLAMTAESMSGTLSGKLKLSLASVSSEKSSSII</sequence>
<reference evidence="1" key="2">
    <citation type="submission" date="2025-09" db="UniProtKB">
        <authorList>
            <consortium name="Ensembl"/>
        </authorList>
    </citation>
    <scope>IDENTIFICATION</scope>
</reference>